<dbReference type="InterPro" id="IPR012337">
    <property type="entry name" value="RNaseH-like_sf"/>
</dbReference>
<evidence type="ECO:0000256" key="1">
    <source>
        <dbReference type="SAM" id="MobiDB-lite"/>
    </source>
</evidence>
<name>A0A317ZFQ1_9BACT</name>
<dbReference type="InterPro" id="IPR036397">
    <property type="entry name" value="RNaseH_sf"/>
</dbReference>
<proteinExistence type="predicted"/>
<comment type="caution">
    <text evidence="2">The sequence shown here is derived from an EMBL/GenBank/DDBJ whole genome shotgun (WGS) entry which is preliminary data.</text>
</comment>
<keyword evidence="3" id="KW-1185">Reference proteome</keyword>
<gene>
    <name evidence="2" type="ORF">DDZ13_07330</name>
</gene>
<dbReference type="GO" id="GO:0003676">
    <property type="term" value="F:nucleic acid binding"/>
    <property type="evidence" value="ECO:0007669"/>
    <property type="project" value="InterPro"/>
</dbReference>
<evidence type="ECO:0000313" key="2">
    <source>
        <dbReference type="EMBL" id="PXA04336.1"/>
    </source>
</evidence>
<accession>A0A317ZFQ1</accession>
<feature type="compositionally biased region" description="Basic and acidic residues" evidence="1">
    <location>
        <begin position="750"/>
        <end position="761"/>
    </location>
</feature>
<dbReference type="EMBL" id="QHJQ01000004">
    <property type="protein sequence ID" value="PXA04336.1"/>
    <property type="molecule type" value="Genomic_DNA"/>
</dbReference>
<dbReference type="Proteomes" id="UP000247099">
    <property type="component" value="Unassembled WGS sequence"/>
</dbReference>
<dbReference type="RefSeq" id="WP_110130789.1">
    <property type="nucleotide sequence ID" value="NZ_QHJQ01000004.1"/>
</dbReference>
<dbReference type="SUPFAM" id="SSF53098">
    <property type="entry name" value="Ribonuclease H-like"/>
    <property type="match status" value="1"/>
</dbReference>
<feature type="region of interest" description="Disordered" evidence="1">
    <location>
        <begin position="750"/>
        <end position="811"/>
    </location>
</feature>
<evidence type="ECO:0000313" key="3">
    <source>
        <dbReference type="Proteomes" id="UP000247099"/>
    </source>
</evidence>
<dbReference type="Gene3D" id="3.30.420.10">
    <property type="entry name" value="Ribonuclease H-like superfamily/Ribonuclease H"/>
    <property type="match status" value="1"/>
</dbReference>
<protein>
    <submittedName>
        <fullName evidence="2">Uncharacterized protein</fullName>
    </submittedName>
</protein>
<dbReference type="InParanoid" id="A0A317ZFQ1"/>
<sequence length="811" mass="92915">MDRTQTNAYTAADIATALNRTARGVRKSLAGIEADSVVIVKGKETSAWKIESLPKALQGALHEAAEQHGHLSIDRLMQFPKEQWQPRHRDKIVTLGELKGHCIEDAKKLQRALSEILPMVAEGTLPSEEIEALGLRDYKQAFGHTITPGHWWKLAKRSLDRDRGFQQFDRTEIYLSAKLSLKQPGKPKKSLPDGALARLEMHLQGCETPARPSNTERTLIWDSACSELECLVEEGWKEAEARKVVINTIHRSGVVLSKNLPALRRNFDRKLKAWIESGGDLQAVKDKRAERSGNRRAPELPEEDRHKLIAASVERGCRISQAWRETLQAGELSYETTQRFLNNPASKSHVPHSIRQDISNDVRNLKNIHHGLHRHKMNGAYVTRDWSDCSAGDWFQGDDATMNHYYWEQTPEGIRAMRGQFLVFVDIRSDYVLGFCLHSERNYNGRIIRQTVIDIHDQYGLPRKGFYFERGIWKSARLLTGDRNGDETPWADTEQGLREFCQFKHATNPRSKVVERVIGDIQNRTDPLPGYAGRAEMTEGYERFKKKMLKAQAGKIEYSDFLMSRAQWIEQLEKACEAHNNEPQEGRLNGMSPAEAFESLFDFSDPLMRLDGSLRYLLANHRKPMRVTRNGIRLTFKGQSFYYRNEATGQLQGKEVLVWFDTSESVPESITITDMKRQSPVSVPLELQAPAMAEDGDETLSAALAQAEAHNKYARTLYRTIKPHFKQHDKMFRRTMAERSAYELGTQIEEDRSKVESERKRTVSATRKLRREESRLGIRRNSQPRNPERAAESLSALQKTRQKLKEKLNHE</sequence>
<dbReference type="OrthoDB" id="1705009at2"/>
<organism evidence="2 3">
    <name type="scientific">Coraliomargarita sinensis</name>
    <dbReference type="NCBI Taxonomy" id="2174842"/>
    <lineage>
        <taxon>Bacteria</taxon>
        <taxon>Pseudomonadati</taxon>
        <taxon>Verrucomicrobiota</taxon>
        <taxon>Opitutia</taxon>
        <taxon>Puniceicoccales</taxon>
        <taxon>Coraliomargaritaceae</taxon>
        <taxon>Coraliomargarita</taxon>
    </lineage>
</organism>
<dbReference type="AlphaFoldDB" id="A0A317ZFQ1"/>
<reference evidence="2 3" key="1">
    <citation type="submission" date="2018-05" db="EMBL/GenBank/DDBJ databases">
        <title>Coraliomargarita sinensis sp. nov., isolated from a marine solar saltern.</title>
        <authorList>
            <person name="Zhou L.Y."/>
        </authorList>
    </citation>
    <scope>NUCLEOTIDE SEQUENCE [LARGE SCALE GENOMIC DNA]</scope>
    <source>
        <strain evidence="2 3">WN38</strain>
    </source>
</reference>